<accession>A0AAV4D7R1</accession>
<feature type="compositionally biased region" description="Polar residues" evidence="2">
    <location>
        <begin position="1037"/>
        <end position="1066"/>
    </location>
</feature>
<dbReference type="GO" id="GO:0008270">
    <property type="term" value="F:zinc ion binding"/>
    <property type="evidence" value="ECO:0007669"/>
    <property type="project" value="UniProtKB-KW"/>
</dbReference>
<feature type="domain" description="C2H2-type" evidence="3">
    <location>
        <begin position="374"/>
        <end position="401"/>
    </location>
</feature>
<feature type="compositionally biased region" description="Low complexity" evidence="2">
    <location>
        <begin position="1021"/>
        <end position="1036"/>
    </location>
</feature>
<feature type="compositionally biased region" description="Basic and acidic residues" evidence="2">
    <location>
        <begin position="562"/>
        <end position="572"/>
    </location>
</feature>
<comment type="caution">
    <text evidence="4">The sequence shown here is derived from an EMBL/GenBank/DDBJ whole genome shotgun (WGS) entry which is preliminary data.</text>
</comment>
<name>A0AAV4D7R1_9GAST</name>
<dbReference type="AlphaFoldDB" id="A0AAV4D7R1"/>
<feature type="compositionally biased region" description="Polar residues" evidence="2">
    <location>
        <begin position="263"/>
        <end position="278"/>
    </location>
</feature>
<dbReference type="PROSITE" id="PS50157">
    <property type="entry name" value="ZINC_FINGER_C2H2_2"/>
    <property type="match status" value="1"/>
</dbReference>
<organism evidence="4 5">
    <name type="scientific">Plakobranchus ocellatus</name>
    <dbReference type="NCBI Taxonomy" id="259542"/>
    <lineage>
        <taxon>Eukaryota</taxon>
        <taxon>Metazoa</taxon>
        <taxon>Spiralia</taxon>
        <taxon>Lophotrochozoa</taxon>
        <taxon>Mollusca</taxon>
        <taxon>Gastropoda</taxon>
        <taxon>Heterobranchia</taxon>
        <taxon>Euthyneura</taxon>
        <taxon>Panpulmonata</taxon>
        <taxon>Sacoglossa</taxon>
        <taxon>Placobranchoidea</taxon>
        <taxon>Plakobranchidae</taxon>
        <taxon>Plakobranchus</taxon>
    </lineage>
</organism>
<keyword evidence="1" id="KW-0479">Metal-binding</keyword>
<sequence length="1258" mass="135019">MATDKQQVEPIQQTERAESYILQQCLNVITTFPEFSNLTYRMSRTIQDEEVMTVYRDRLLGVFGAAVEPITLTIDPSGRCLVSVLFKPAQRVSLVSGNTGGLDILSLLAVLRMIAGKGFLFCPGIPQKILTGKACGRYIESHRAPFKRFQSPRCPVYYQMPTEKANAAAVENNMKVLPTFKMCPQCHQVASLVLKLPLAPMASRGAAAATVSPMQSDQKLLVSPVASDHTIQTTKTLSGGGITHTSFAQIPLAKPALLSLPTFVTNPSEDQNSLSGSLKAQPDAGRADLSQQQGQQGCSSEIPTLKRSNSDPQGRKLSRQGTTGTHPVRSEITNEALRMVLLRKLTKQDPSLRSSKSKDSAEAKRLKNKKSNRNTCRICKRNFSSPANLLNHLQRHEGVSSSVKKSLKSKMSSCKYNSSLATLRMMVRGPKSRAFYNKNNSAVSETSLRLFIKCLNNLVGSGNGSTIAGLKKYHAQDKKSKVKSKGTEESRVGKSSDIVVNDTKGVSDAGERPGLYSHRPSGLSAMQTLLEAATIAGINSGCPTVEGNHEQEAKAYSSSPKLEADFGDESKTYRKSSRIASRLKKKEFAAKDSVKSQVASALSLEPQQSRTQQELAGMPHEPAHLTNLDLLSSVSLKMEKRKAVKNLSGTLPVMVGSTFSLPSPPSSVQTFSQSISSNISVNTSTQINDLGSKTFDSGTSPSAPPPLLFAGSVTRALAQLQGPEFTTNVVHPSGTAVLASTPSECGAMDLSKPKPLTDAALPDMMIPVNEQQIVSDTEPPAKFLKLLSSGDADTIPVDLLTNSTMQQHKPSPTLPKLPDMVNINKISDANLQSRMFASARDYKVDRKASSLSASPVQAMIASRGSPVSKGGSSQLLSDEIHCGYKWSGSGGQVKERTQMVRELVPLDVMANYLNRKIPQKSQPLLAHSSFPKHQDSPALVVSPDSKGLRPLPRLVIGPKHAFLPQQLKSLPKLSSQSSPPVKSNEQMSLHVALNLTTPKQKNNETSPKQTSSRSKRKKGSQASQTPQQHTATTTAANLRSSIATHTSTTEDGGQNNEGQNSTIASTCNYSSPSLAAMLRLPAMSSNENPSLTPTAAAEKLQETRKGDVVFTAKRQSRAITPADMMANSNSHVTSGKGEAITEKSQTFSSLKPPVVKGLNSSSKLIPAPSVSVKSEPDNASFPPKLCSVKSEETVILSLPVTNKRRDSQTSMSSSCTQTADREGSESPGNLVMDLQVDTASSDGSSQEQHARKSGPSLA</sequence>
<feature type="region of interest" description="Disordered" evidence="2">
    <location>
        <begin position="347"/>
        <end position="372"/>
    </location>
</feature>
<evidence type="ECO:0000259" key="3">
    <source>
        <dbReference type="PROSITE" id="PS50157"/>
    </source>
</evidence>
<keyword evidence="1" id="KW-0863">Zinc-finger</keyword>
<gene>
    <name evidence="4" type="ORF">PoB_006676300</name>
</gene>
<evidence type="ECO:0000256" key="1">
    <source>
        <dbReference type="PROSITE-ProRule" id="PRU00042"/>
    </source>
</evidence>
<keyword evidence="1" id="KW-0862">Zinc</keyword>
<dbReference type="PROSITE" id="PS00028">
    <property type="entry name" value="ZINC_FINGER_C2H2_1"/>
    <property type="match status" value="1"/>
</dbReference>
<reference evidence="4 5" key="1">
    <citation type="journal article" date="2021" name="Elife">
        <title>Chloroplast acquisition without the gene transfer in kleptoplastic sea slugs, Plakobranchus ocellatus.</title>
        <authorList>
            <person name="Maeda T."/>
            <person name="Takahashi S."/>
            <person name="Yoshida T."/>
            <person name="Shimamura S."/>
            <person name="Takaki Y."/>
            <person name="Nagai Y."/>
            <person name="Toyoda A."/>
            <person name="Suzuki Y."/>
            <person name="Arimoto A."/>
            <person name="Ishii H."/>
            <person name="Satoh N."/>
            <person name="Nishiyama T."/>
            <person name="Hasebe M."/>
            <person name="Maruyama T."/>
            <person name="Minagawa J."/>
            <person name="Obokata J."/>
            <person name="Shigenobu S."/>
        </authorList>
    </citation>
    <scope>NUCLEOTIDE SEQUENCE [LARGE SCALE GENOMIC DNA]</scope>
</reference>
<dbReference type="InterPro" id="IPR013087">
    <property type="entry name" value="Znf_C2H2_type"/>
</dbReference>
<feature type="compositionally biased region" description="Polar residues" evidence="2">
    <location>
        <begin position="298"/>
        <end position="312"/>
    </location>
</feature>
<keyword evidence="5" id="KW-1185">Reference proteome</keyword>
<feature type="compositionally biased region" description="Low complexity" evidence="2">
    <location>
        <begin position="1208"/>
        <end position="1218"/>
    </location>
</feature>
<dbReference type="EMBL" id="BLXT01007596">
    <property type="protein sequence ID" value="GFO40258.1"/>
    <property type="molecule type" value="Genomic_DNA"/>
</dbReference>
<feature type="region of interest" description="Disordered" evidence="2">
    <location>
        <begin position="263"/>
        <end position="334"/>
    </location>
</feature>
<protein>
    <recommendedName>
        <fullName evidence="3">C2H2-type domain-containing protein</fullName>
    </recommendedName>
</protein>
<feature type="region of interest" description="Disordered" evidence="2">
    <location>
        <begin position="994"/>
        <end position="1066"/>
    </location>
</feature>
<dbReference type="Proteomes" id="UP000735302">
    <property type="component" value="Unassembled WGS sequence"/>
</dbReference>
<evidence type="ECO:0000313" key="5">
    <source>
        <dbReference type="Proteomes" id="UP000735302"/>
    </source>
</evidence>
<evidence type="ECO:0000256" key="2">
    <source>
        <dbReference type="SAM" id="MobiDB-lite"/>
    </source>
</evidence>
<feature type="compositionally biased region" description="Polar residues" evidence="2">
    <location>
        <begin position="1237"/>
        <end position="1247"/>
    </location>
</feature>
<feature type="region of interest" description="Disordered" evidence="2">
    <location>
        <begin position="549"/>
        <end position="576"/>
    </location>
</feature>
<evidence type="ECO:0000313" key="4">
    <source>
        <dbReference type="EMBL" id="GFO40258.1"/>
    </source>
</evidence>
<proteinExistence type="predicted"/>
<feature type="region of interest" description="Disordered" evidence="2">
    <location>
        <begin position="927"/>
        <end position="947"/>
    </location>
</feature>
<feature type="region of interest" description="Disordered" evidence="2">
    <location>
        <begin position="1200"/>
        <end position="1258"/>
    </location>
</feature>
<feature type="compositionally biased region" description="Polar residues" evidence="2">
    <location>
        <begin position="994"/>
        <end position="1012"/>
    </location>
</feature>
<feature type="compositionally biased region" description="Basic and acidic residues" evidence="2">
    <location>
        <begin position="356"/>
        <end position="365"/>
    </location>
</feature>